<evidence type="ECO:0000313" key="1">
    <source>
        <dbReference type="EMBL" id="TFK66086.1"/>
    </source>
</evidence>
<dbReference type="Proteomes" id="UP000308600">
    <property type="component" value="Unassembled WGS sequence"/>
</dbReference>
<sequence>MIDEGYVPPPSIDAKMIAVALALAPDDLTETCTVLDGTFANPMYTEEDFLEFLQTCLDLGMSHTKLVSLITRFLNVQQEGFSPSRQIITKLVDAQARAGNFRQALEVLSVFSEEDVDILDPSRSSTADPFTAVMAAIDPKKPFSKYLVQRVLRVMEEQGIAPNSKVFDILIQRHTEMRSFGMAITLYRSLLEMSDNGKIHPTDTTFSLMFKLLARTYNQSVPKRDKEQIGNAAASLKPRGLYRTMISYAFSTIHPLSMNSSVLNDALYMFIASRDYPAAFLVIRAFDLFDLDVNIRTYRIVILHVWVRLREDFRRNASPSWVANLLGGASPPGAQSKEQLVSRILAWMGQKEFKLGHGPYDPKVTESHSASSGTQEGAPAYCIPSLPMLNREEPPLGVFLDTVPLARLLRRAILANIQTTSPAVEGPPGALVSKAISDAKSHLLPHRQEQGARPSV</sequence>
<organism evidence="1 2">
    <name type="scientific">Pluteus cervinus</name>
    <dbReference type="NCBI Taxonomy" id="181527"/>
    <lineage>
        <taxon>Eukaryota</taxon>
        <taxon>Fungi</taxon>
        <taxon>Dikarya</taxon>
        <taxon>Basidiomycota</taxon>
        <taxon>Agaricomycotina</taxon>
        <taxon>Agaricomycetes</taxon>
        <taxon>Agaricomycetidae</taxon>
        <taxon>Agaricales</taxon>
        <taxon>Pluteineae</taxon>
        <taxon>Pluteaceae</taxon>
        <taxon>Pluteus</taxon>
    </lineage>
</organism>
<proteinExistence type="predicted"/>
<keyword evidence="2" id="KW-1185">Reference proteome</keyword>
<accession>A0ACD3AKN1</accession>
<protein>
    <submittedName>
        <fullName evidence="1">Uncharacterized protein</fullName>
    </submittedName>
</protein>
<gene>
    <name evidence="1" type="ORF">BDN72DRAFT_772484</name>
</gene>
<dbReference type="EMBL" id="ML208416">
    <property type="protein sequence ID" value="TFK66086.1"/>
    <property type="molecule type" value="Genomic_DNA"/>
</dbReference>
<reference evidence="1 2" key="1">
    <citation type="journal article" date="2019" name="Nat. Ecol. Evol.">
        <title>Megaphylogeny resolves global patterns of mushroom evolution.</title>
        <authorList>
            <person name="Varga T."/>
            <person name="Krizsan K."/>
            <person name="Foldi C."/>
            <person name="Dima B."/>
            <person name="Sanchez-Garcia M."/>
            <person name="Sanchez-Ramirez S."/>
            <person name="Szollosi G.J."/>
            <person name="Szarkandi J.G."/>
            <person name="Papp V."/>
            <person name="Albert L."/>
            <person name="Andreopoulos W."/>
            <person name="Angelini C."/>
            <person name="Antonin V."/>
            <person name="Barry K.W."/>
            <person name="Bougher N.L."/>
            <person name="Buchanan P."/>
            <person name="Buyck B."/>
            <person name="Bense V."/>
            <person name="Catcheside P."/>
            <person name="Chovatia M."/>
            <person name="Cooper J."/>
            <person name="Damon W."/>
            <person name="Desjardin D."/>
            <person name="Finy P."/>
            <person name="Geml J."/>
            <person name="Haridas S."/>
            <person name="Hughes K."/>
            <person name="Justo A."/>
            <person name="Karasinski D."/>
            <person name="Kautmanova I."/>
            <person name="Kiss B."/>
            <person name="Kocsube S."/>
            <person name="Kotiranta H."/>
            <person name="LaButti K.M."/>
            <person name="Lechner B.E."/>
            <person name="Liimatainen K."/>
            <person name="Lipzen A."/>
            <person name="Lukacs Z."/>
            <person name="Mihaltcheva S."/>
            <person name="Morgado L.N."/>
            <person name="Niskanen T."/>
            <person name="Noordeloos M.E."/>
            <person name="Ohm R.A."/>
            <person name="Ortiz-Santana B."/>
            <person name="Ovrebo C."/>
            <person name="Racz N."/>
            <person name="Riley R."/>
            <person name="Savchenko A."/>
            <person name="Shiryaev A."/>
            <person name="Soop K."/>
            <person name="Spirin V."/>
            <person name="Szebenyi C."/>
            <person name="Tomsovsky M."/>
            <person name="Tulloss R.E."/>
            <person name="Uehling J."/>
            <person name="Grigoriev I.V."/>
            <person name="Vagvolgyi C."/>
            <person name="Papp T."/>
            <person name="Martin F.M."/>
            <person name="Miettinen O."/>
            <person name="Hibbett D.S."/>
            <person name="Nagy L.G."/>
        </authorList>
    </citation>
    <scope>NUCLEOTIDE SEQUENCE [LARGE SCALE GENOMIC DNA]</scope>
    <source>
        <strain evidence="1 2">NL-1719</strain>
    </source>
</reference>
<name>A0ACD3AKN1_9AGAR</name>
<evidence type="ECO:0000313" key="2">
    <source>
        <dbReference type="Proteomes" id="UP000308600"/>
    </source>
</evidence>